<dbReference type="SUPFAM" id="SSF56112">
    <property type="entry name" value="Protein kinase-like (PK-like)"/>
    <property type="match status" value="1"/>
</dbReference>
<dbReference type="GO" id="GO:0005634">
    <property type="term" value="C:nucleus"/>
    <property type="evidence" value="ECO:0007669"/>
    <property type="project" value="TreeGrafter"/>
</dbReference>
<dbReference type="InterPro" id="IPR016024">
    <property type="entry name" value="ARM-type_fold"/>
</dbReference>
<dbReference type="SMART" id="SM00146">
    <property type="entry name" value="PI3Kc"/>
    <property type="match status" value="1"/>
</dbReference>
<name>A0A0C2XKL3_AMAMK</name>
<feature type="domain" description="FAT" evidence="4">
    <location>
        <begin position="2359"/>
        <end position="2915"/>
    </location>
</feature>
<dbReference type="HOGENOM" id="CLU_000129_1_0_1"/>
<dbReference type="GO" id="GO:0000124">
    <property type="term" value="C:SAGA complex"/>
    <property type="evidence" value="ECO:0007669"/>
    <property type="project" value="TreeGrafter"/>
</dbReference>
<dbReference type="Pfam" id="PF00454">
    <property type="entry name" value="PI3_PI4_kinase"/>
    <property type="match status" value="1"/>
</dbReference>
<reference evidence="6 7" key="1">
    <citation type="submission" date="2014-04" db="EMBL/GenBank/DDBJ databases">
        <title>Evolutionary Origins and Diversification of the Mycorrhizal Mutualists.</title>
        <authorList>
            <consortium name="DOE Joint Genome Institute"/>
            <consortium name="Mycorrhizal Genomics Consortium"/>
            <person name="Kohler A."/>
            <person name="Kuo A."/>
            <person name="Nagy L.G."/>
            <person name="Floudas D."/>
            <person name="Copeland A."/>
            <person name="Barry K.W."/>
            <person name="Cichocki N."/>
            <person name="Veneault-Fourrey C."/>
            <person name="LaButti K."/>
            <person name="Lindquist E.A."/>
            <person name="Lipzen A."/>
            <person name="Lundell T."/>
            <person name="Morin E."/>
            <person name="Murat C."/>
            <person name="Riley R."/>
            <person name="Ohm R."/>
            <person name="Sun H."/>
            <person name="Tunlid A."/>
            <person name="Henrissat B."/>
            <person name="Grigoriev I.V."/>
            <person name="Hibbett D.S."/>
            <person name="Martin F."/>
        </authorList>
    </citation>
    <scope>NUCLEOTIDE SEQUENCE [LARGE SCALE GENOMIC DNA]</scope>
    <source>
        <strain evidence="6 7">Koide BX008</strain>
    </source>
</reference>
<dbReference type="PANTHER" id="PTHR11139:SF1">
    <property type="entry name" value="TRANSFORMATION_TRANSCRIPTION DOMAIN-ASSOCIATED PROTEIN"/>
    <property type="match status" value="1"/>
</dbReference>
<feature type="domain" description="PI3K/PI4K catalytic" evidence="3">
    <location>
        <begin position="3173"/>
        <end position="3508"/>
    </location>
</feature>
<dbReference type="InterPro" id="IPR014009">
    <property type="entry name" value="PIK_FAT"/>
</dbReference>
<dbReference type="InterPro" id="IPR011009">
    <property type="entry name" value="Kinase-like_dom_sf"/>
</dbReference>
<evidence type="ECO:0000259" key="5">
    <source>
        <dbReference type="PROSITE" id="PS51190"/>
    </source>
</evidence>
<dbReference type="InterPro" id="IPR003151">
    <property type="entry name" value="PIK-rel_kinase_FAT"/>
</dbReference>
<dbReference type="PANTHER" id="PTHR11139">
    <property type="entry name" value="ATAXIA TELANGIECTASIA MUTATED ATM -RELATED"/>
    <property type="match status" value="1"/>
</dbReference>
<dbReference type="OrthoDB" id="5570127at2759"/>
<accession>A0A0C2XKL3</accession>
<dbReference type="CDD" id="cd05163">
    <property type="entry name" value="PIKK_TRRAP"/>
    <property type="match status" value="1"/>
</dbReference>
<protein>
    <submittedName>
        <fullName evidence="6">Uncharacterized protein</fullName>
    </submittedName>
</protein>
<evidence type="ECO:0000313" key="6">
    <source>
        <dbReference type="EMBL" id="KIL70021.1"/>
    </source>
</evidence>
<dbReference type="EMBL" id="KN818224">
    <property type="protein sequence ID" value="KIL70021.1"/>
    <property type="molecule type" value="Genomic_DNA"/>
</dbReference>
<dbReference type="PROSITE" id="PS51190">
    <property type="entry name" value="FATC"/>
    <property type="match status" value="1"/>
</dbReference>
<evidence type="ECO:0000259" key="4">
    <source>
        <dbReference type="PROSITE" id="PS51189"/>
    </source>
</evidence>
<dbReference type="InterPro" id="IPR046805">
    <property type="entry name" value="Tra1_ring"/>
</dbReference>
<feature type="region of interest" description="Disordered" evidence="2">
    <location>
        <begin position="2956"/>
        <end position="2997"/>
    </location>
</feature>
<dbReference type="InterPro" id="IPR050517">
    <property type="entry name" value="DDR_Repair_Kinase"/>
</dbReference>
<dbReference type="GO" id="GO:0006281">
    <property type="term" value="P:DNA repair"/>
    <property type="evidence" value="ECO:0007669"/>
    <property type="project" value="TreeGrafter"/>
</dbReference>
<feature type="domain" description="FATC" evidence="5">
    <location>
        <begin position="3512"/>
        <end position="3544"/>
    </location>
</feature>
<dbReference type="Pfam" id="PF20206">
    <property type="entry name" value="Tra1_ring"/>
    <property type="match status" value="1"/>
</dbReference>
<sequence length="3544" mass="404015">MSATSTEASAHLATTTDLEFRVAKIADPHTDLRTKHAVACEIKEMMDTVRDSESVRALPYLIPALLELLRSGEVSLQKESMEYQFRRVLIEIVHRLPFNEAVRSHVNAIFMCMLHVLRRDNEENGVTACKILVDLTRNYRVYTEEGIAELAAICQDVFHNTKSLAEELLSDDSPLLDANSVFPSIRSFKVIGEVGMVMVIMSQIHRQAIKTPAQATMAPAFEVLALEAPAQHVARTNCEAMGGIWAGMAPTIKNPLAYADLVSSQIKLLSYVAYVMRFLSEINEPWGETLILCAMRLLLDCPANGITLRKDLMVVFRHLVGTPHRKALFDQIDKLFDERVLLGTGIASKEMLRPVAYSAVADMVHHLRNELSVEQITRIVQMYSRMLHNPALGNNMHLLFAKMIFGLADVVINKDTSQGTTQLLNAIFRTCLERLEALSTVQDEVTANLERQKKGEAVPDILLIERERPVEGAVFATEKPEDVLHDSRLIFRTLLHGFRVCLSTLRKCDAPSPDGTLIFRWFEGCIRCMLLFDPESRINDQTDAIEWFGHSLVETNLYVFQEVWIHKIDFFFECAQKRVILLNVCQFLFSREPTSSTLLAIVLRYLVDRLPLLGEHDDITAAATIRLYKMAFVAVGLFPGTNEPILAFHLSKLMMDCFPLAAKASKPLNYFYLLRALFRAIGGGGGRFELLYKEVLPLLPDMLENLNRQLLSSEGVIRDTIVELCLTVPLRLTHLLPHLSYLMQPLAMALRGNPESVSQGLRTLELCIDSLTPDFLDPTLSSVLRELMESLFALLKPIPANHHHAHTTIRILGKLGGRNRRLLTKEPLLQYHDHSEAAKMSISFGGTTEKIDVAPLSRLATRTLNNGSSLDRVQAYEFLENCLSVILHEGLRGRNVEDTFTGTLEGIYDATHISDVKERAEAYLQKVAQTVFQMEIRQCQNREVGVRPTPSTLLTCFLDAIPHALAQDDSSQAQNAQRILKHIVQDLTSMSASPQDILFILHQIANRFTTLCLDDSWVRNRAGCRGIEIMTGTPDIGVRWITDRDHDLVRTLLHVLKDLPHDMPRDVEEVVEVLLNVLRISNTDLSFESDSPSNVRSKLFHLIGIFFPELQSSDPVIRQTVQRCFDELVVLSKKTAVELLTPHRDRMLAGIYTKPLRALPFSKQIGMIEAIRYCVSLDPPLVELNDEFLRLLHETLALADADDASLMGRGNLHQQAAEITRLRVVCIKLLTASMPLTDFFSRQHQTRQRVTSVYFKSLYFPSQEVKEAAHEGLRTVLSHQSRLPKELLQTGLRPILTNLADAKRLSVVGLEGLARLLELLTNYFKVEIGHKLLDHFRIVADPQLLLASSRLPPSDNTNIAKLVKLTNVFHLLPAAANIFLEGLVNAVVQTEAQMQFSTRSPFSEPLAKYLNRYPSESVDFFIKKLGFPRYLRTLRSILQAKLAPHLERELSSRTHLLVNLYLLGPEGQIIPTLQVLGDLAELIPTWFSENGYVVDAVLHVWNQELVQPEQSNVIDTDVVERHSLMLDLFIRCLKRTPRVDLLFDILAAYTRNLGMDLLHVTKFLYEHAALSQDIIFKRNILMRFLTWFSDVTIPWINKMYSFRYLITPILLVHAASSAPNVHLVSTDFITRIHAMIWRPNIETAFPDTDDTFKIELLHITTVLVQHYSELLEEARKDIIKCAWYFITTSEDTIVKQTAYLLAARFFAQFQTPQKFILRAWTGLLRLPHSEGRSQLRQEALATLAPSLPRTDPGESGFPQWAKTTRRLLAEEGLAQIIGIYHLIVKQPDLFYPVRSLFIPHMTNTLTKIGMSNSSSTETRLLTIDMLQMIFSWEEQAMESRAACKNGEAESVWLTPLAFRENMVSYLVRLATLHHEQAPKIVPRALSLLQLIVGPKGWTDVTVGLRFFSRALELTELNQENPKQENLKQEGAVAQALAAARVLQIIASEKSDDWYLSNASVLNKLVRKGLLYDDSALQDALHPIFDKLIQLYPLPKEDEEQQGELAEFHSFVSTAIEESLRSPTAPRGALLMLKSVVQAIPERIEPFGASLMKLLGKLAKDHAQSAPNSVGYDSCVRQIITMLEISQLTVAHLGDQRKIFLTSLIYLVDKSKSTPLCRYLLDMTRTWNLSKKQEAYPTMKEKATVLQKMSSFENRSEALFHAYLELIYDIYTEQSLRRSDLTVRLEASFLLGCRAKDPVLRERFLSLLDVSVPRSLLNRLTYVLGVQSWEILSDHHWIYLALHLILGAADTDLPVVLERRVSLPASMTTIPRPKVQNLIQPMRHLLFLDPQTSHEMWVSLFPAVWKCLSRREQVNITYHMINLLSKDYHLKQTHLRPNVIQTLLTGIHACTPAMIIPPYLVKYLAKMFGAWYVGLQILEASMDFLKDDDQAIRDYAFDSLADLYAELAEEDLFYGLWRRRSLHEQTNIALGYEQCGMWEQASSAYETAQSKVRAGAIPYSENEYCLWEDHWILSAEKLQHWDLLHDLAKGENNNELILECAWRTKEWADNREVIENMIAHLPEVPTPRRRVFESFIALLKNPGGLEKNTDFTRYLEDAMQLSLRKWISLPTQLSAAHVPLLEHFQQFVELQEAVQIYGSLSQTNAQNLEKRSSELKMVLQAWRERLPNLHDDINIWSDLVAWRQNVFHSINKAYIPLINGGNQTGATPNNSNTYGYRGYHETAWIINRFAHVARKHGLLEVCFTQLNKIYTLPNIEISEAFLKLREQARCHYQKPNDLQAGLEVINNTNLMFFSGPQKAEFYTMKAMFHARLGRSDEANFAFGQAVQLDTSQPKAWAEWGKFNDRMFKENPTELSYAANAVSCYLQAAGLYKSSKSRPLLARILWLLSVDDNALTISRAFDTYKGEAAFWYWITLIPQLCLSLSHREAKQARYLLNALARHYPQAVFYQMRTAREEMQMIRKAAAARAASLGQTLPEMTRRVSTDQPMKDATEAVMNEPSATPNAHQHAIDSGQTDRSQAAPAQSSPNGQAPMENATAQHRQPWEYVDEILQVLKTSFPLLILSLETMIDQIQHKFKLSPEEEIYRNICMLIQDAAQNYMLRMNSLEDDGQLSNQTVQAILRMFQNMPGPVKKDYEEDFLHSQPNMNDYIKRLQDWRDRYEKILDSRARFQPLAVLSPYLTEFHYNKVDEIEVPGQYTEDKDNNQNFVRIQKFAPKFEYCRTNGSCWKRFTLYGHDNSKTSFTVQLPCHRQYRREDRVMQILRTFNTALARKKESRKRNLTFHIPAAVSCSPNVRLFQTDTSYISMNDIYERFCSEAEMSREEPILYAGEKTKKVMAEFKQASDRAVTKTEYLTLKKEIYDEIAVKLVPDNVLFRFMSRSMHDPCELWKMRKQFAQQLAACCFMTYAFCLSSRHPNRFHISRATGQVAMTELLPGVSNQAPVFATSDVVPFRYTPNMQAFVGPIFTEGILASGIMAIARCLTEPEFDLEQQLCLLGRDEVTAWLSMRGRPWSVDPAFRKFVAANIEGVVQRAETMACKTERDSALQTNVNNPAVVPVFQTVTSLISSATNPLQLAKMGELYHPWF</sequence>
<dbReference type="InterPro" id="IPR036940">
    <property type="entry name" value="PI3/4_kinase_cat_sf"/>
</dbReference>
<dbReference type="GO" id="GO:0006355">
    <property type="term" value="P:regulation of DNA-templated transcription"/>
    <property type="evidence" value="ECO:0007669"/>
    <property type="project" value="TreeGrafter"/>
</dbReference>
<dbReference type="Pfam" id="PF20175">
    <property type="entry name" value="Tra1_central"/>
    <property type="match status" value="1"/>
</dbReference>
<dbReference type="Pfam" id="PF02259">
    <property type="entry name" value="FAT"/>
    <property type="match status" value="1"/>
</dbReference>
<keyword evidence="7" id="KW-1185">Reference proteome</keyword>
<evidence type="ECO:0000256" key="1">
    <source>
        <dbReference type="ARBA" id="ARBA00007234"/>
    </source>
</evidence>
<dbReference type="InterPro" id="IPR003152">
    <property type="entry name" value="FATC_dom"/>
</dbReference>
<dbReference type="FunCoup" id="A0A0C2XKL3">
    <property type="interactions" value="708"/>
</dbReference>
<dbReference type="Proteomes" id="UP000054549">
    <property type="component" value="Unassembled WGS sequence"/>
</dbReference>
<proteinExistence type="inferred from homology"/>
<evidence type="ECO:0000259" key="3">
    <source>
        <dbReference type="PROSITE" id="PS50290"/>
    </source>
</evidence>
<dbReference type="PROSITE" id="PS51189">
    <property type="entry name" value="FAT"/>
    <property type="match status" value="1"/>
</dbReference>
<organism evidence="6 7">
    <name type="scientific">Amanita muscaria (strain Koide BX008)</name>
    <dbReference type="NCBI Taxonomy" id="946122"/>
    <lineage>
        <taxon>Eukaryota</taxon>
        <taxon>Fungi</taxon>
        <taxon>Dikarya</taxon>
        <taxon>Basidiomycota</taxon>
        <taxon>Agaricomycotina</taxon>
        <taxon>Agaricomycetes</taxon>
        <taxon>Agaricomycetidae</taxon>
        <taxon>Agaricales</taxon>
        <taxon>Pluteineae</taxon>
        <taxon>Amanitaceae</taxon>
        <taxon>Amanita</taxon>
    </lineage>
</organism>
<dbReference type="PROSITE" id="PS50290">
    <property type="entry name" value="PI3_4_KINASE_3"/>
    <property type="match status" value="1"/>
</dbReference>
<comment type="similarity">
    <text evidence="1">Belongs to the PI3/PI4-kinase family. TRA1 subfamily.</text>
</comment>
<dbReference type="GO" id="GO:0035267">
    <property type="term" value="C:NuA4 histone acetyltransferase complex"/>
    <property type="evidence" value="ECO:0007669"/>
    <property type="project" value="TreeGrafter"/>
</dbReference>
<feature type="compositionally biased region" description="Polar residues" evidence="2">
    <location>
        <begin position="2971"/>
        <end position="2988"/>
    </location>
</feature>
<dbReference type="InterPro" id="IPR000403">
    <property type="entry name" value="PI3/4_kinase_cat_dom"/>
</dbReference>
<dbReference type="SUPFAM" id="SSF48371">
    <property type="entry name" value="ARM repeat"/>
    <property type="match status" value="3"/>
</dbReference>
<gene>
    <name evidence="6" type="ORF">M378DRAFT_597632</name>
</gene>
<dbReference type="Gene3D" id="1.10.1070.11">
    <property type="entry name" value="Phosphatidylinositol 3-/4-kinase, catalytic domain"/>
    <property type="match status" value="1"/>
</dbReference>
<dbReference type="InterPro" id="IPR046807">
    <property type="entry name" value="Tra1_central"/>
</dbReference>
<evidence type="ECO:0000256" key="2">
    <source>
        <dbReference type="SAM" id="MobiDB-lite"/>
    </source>
</evidence>
<dbReference type="InParanoid" id="A0A0C2XKL3"/>
<dbReference type="STRING" id="946122.A0A0C2XKL3"/>
<evidence type="ECO:0000313" key="7">
    <source>
        <dbReference type="Proteomes" id="UP000054549"/>
    </source>
</evidence>